<dbReference type="InterPro" id="IPR015422">
    <property type="entry name" value="PyrdxlP-dep_Trfase_small"/>
</dbReference>
<dbReference type="InterPro" id="IPR024169">
    <property type="entry name" value="SP_NH2Trfase/AEP_transaminase"/>
</dbReference>
<dbReference type="Pfam" id="PF00266">
    <property type="entry name" value="Aminotran_5"/>
    <property type="match status" value="1"/>
</dbReference>
<dbReference type="InterPro" id="IPR015424">
    <property type="entry name" value="PyrdxlP-dep_Trfase"/>
</dbReference>
<dbReference type="Gene3D" id="3.40.640.10">
    <property type="entry name" value="Type I PLP-dependent aspartate aminotransferase-like (Major domain)"/>
    <property type="match status" value="1"/>
</dbReference>
<comment type="similarity">
    <text evidence="2">Belongs to the class-V pyridoxal-phosphate-dependent aminotransferase family.</text>
</comment>
<evidence type="ECO:0000256" key="2">
    <source>
        <dbReference type="ARBA" id="ARBA00009236"/>
    </source>
</evidence>
<sequence length="394" mass="42297">MGPGPVNAHPRVLRAMSAQLLGQFDPEFTTYMNETMALYRQVFQTRNRWTFLIDGTARAAIEAALVSLLEPGDAIVVLSAGRFGLLLREIAERCGAEVTMVEGEWGGIVTPAAVEAAVARVRPRVVAAVFGDTSTTIAQPMHEIGRICARHGAMLYLDATATLAGMDVPVDEWGADVVTAGLQKCLGGPSGSAPVTISDQAAARIASRRHVEQGIASGADRPAGGRRIASNYFDLAMIMDYWSERRLNHHTEATTMLYGARECARLVMEEGLVDRIARHRLAGEAMRAGLQAMGLTLFGDQAYAMHNVTGIEIPDGVDGERVRLRMRVQFGIEIGSSFGPLAGRIWRIGTMGYNCRQDTVMATLAALEAVLRGEGVRVPSGEAVDAALARYASA</sequence>
<dbReference type="GO" id="GO:0004760">
    <property type="term" value="F:L-serine-pyruvate transaminase activity"/>
    <property type="evidence" value="ECO:0007669"/>
    <property type="project" value="TreeGrafter"/>
</dbReference>
<evidence type="ECO:0000256" key="4">
    <source>
        <dbReference type="ARBA" id="ARBA00022679"/>
    </source>
</evidence>
<dbReference type="InterPro" id="IPR015421">
    <property type="entry name" value="PyrdxlP-dep_Trfase_major"/>
</dbReference>
<dbReference type="Proteomes" id="UP000500767">
    <property type="component" value="Chromosome"/>
</dbReference>
<evidence type="ECO:0000313" key="9">
    <source>
        <dbReference type="EMBL" id="QKE92837.1"/>
    </source>
</evidence>
<dbReference type="PIRSF" id="PIRSF000524">
    <property type="entry name" value="SPT"/>
    <property type="match status" value="1"/>
</dbReference>
<evidence type="ECO:0000256" key="3">
    <source>
        <dbReference type="ARBA" id="ARBA00022576"/>
    </source>
</evidence>
<dbReference type="PANTHER" id="PTHR21152:SF40">
    <property type="entry name" value="ALANINE--GLYOXYLATE AMINOTRANSFERASE"/>
    <property type="match status" value="1"/>
</dbReference>
<proteinExistence type="inferred from homology"/>
<feature type="binding site" evidence="6">
    <location>
        <position position="347"/>
    </location>
    <ligand>
        <name>substrate</name>
    </ligand>
</feature>
<dbReference type="AlphaFoldDB" id="A0A6M8HXB6"/>
<dbReference type="EMBL" id="CP053708">
    <property type="protein sequence ID" value="QKE92837.1"/>
    <property type="molecule type" value="Genomic_DNA"/>
</dbReference>
<protein>
    <submittedName>
        <fullName evidence="9">Alanine--glyoxylate aminotransferase family protein</fullName>
    </submittedName>
</protein>
<keyword evidence="5 7" id="KW-0663">Pyridoxal phosphate</keyword>
<evidence type="ECO:0000256" key="7">
    <source>
        <dbReference type="PIRSR" id="PIRSR000524-50"/>
    </source>
</evidence>
<dbReference type="GO" id="GO:0019265">
    <property type="term" value="P:glycine biosynthetic process, by transamination of glyoxylate"/>
    <property type="evidence" value="ECO:0007669"/>
    <property type="project" value="TreeGrafter"/>
</dbReference>
<dbReference type="Gene3D" id="3.90.1150.10">
    <property type="entry name" value="Aspartate Aminotransferase, domain 1"/>
    <property type="match status" value="1"/>
</dbReference>
<dbReference type="FunFam" id="3.40.640.10:FF:000027">
    <property type="entry name" value="Serine--pyruvate aminotransferase, mitochondrial"/>
    <property type="match status" value="1"/>
</dbReference>
<comment type="cofactor">
    <cofactor evidence="1 7">
        <name>pyridoxal 5'-phosphate</name>
        <dbReference type="ChEBI" id="CHEBI:597326"/>
    </cofactor>
</comment>
<dbReference type="SUPFAM" id="SSF53383">
    <property type="entry name" value="PLP-dependent transferases"/>
    <property type="match status" value="1"/>
</dbReference>
<dbReference type="PANTHER" id="PTHR21152">
    <property type="entry name" value="AMINOTRANSFERASE CLASS V"/>
    <property type="match status" value="1"/>
</dbReference>
<evidence type="ECO:0000313" key="10">
    <source>
        <dbReference type="Proteomes" id="UP000500767"/>
    </source>
</evidence>
<reference evidence="9 10" key="1">
    <citation type="journal article" date="2014" name="World J. Microbiol. Biotechnol.">
        <title>Biodiversity and physiological characteristics of Antarctic and Arctic lichens-associated bacteria.</title>
        <authorList>
            <person name="Lee Y.M."/>
            <person name="Kim E.H."/>
            <person name="Lee H.K."/>
            <person name="Hong S.G."/>
        </authorList>
    </citation>
    <scope>NUCLEOTIDE SEQUENCE [LARGE SCALE GENOMIC DNA]</scope>
    <source>
        <strain evidence="9 10">PAMC 26569</strain>
    </source>
</reference>
<keyword evidence="10" id="KW-1185">Reference proteome</keyword>
<feature type="modified residue" description="N6-(pyridoxal phosphate)lysine" evidence="7">
    <location>
        <position position="184"/>
    </location>
</feature>
<evidence type="ECO:0000256" key="5">
    <source>
        <dbReference type="ARBA" id="ARBA00022898"/>
    </source>
</evidence>
<dbReference type="KEGG" id="lck:HN018_20575"/>
<evidence type="ECO:0000256" key="1">
    <source>
        <dbReference type="ARBA" id="ARBA00001933"/>
    </source>
</evidence>
<keyword evidence="3 9" id="KW-0032">Aminotransferase</keyword>
<name>A0A6M8HXB6_9PROT</name>
<dbReference type="InterPro" id="IPR000192">
    <property type="entry name" value="Aminotrans_V_dom"/>
</dbReference>
<organism evidence="9 10">
    <name type="scientific">Lichenicola cladoniae</name>
    <dbReference type="NCBI Taxonomy" id="1484109"/>
    <lineage>
        <taxon>Bacteria</taxon>
        <taxon>Pseudomonadati</taxon>
        <taxon>Pseudomonadota</taxon>
        <taxon>Alphaproteobacteria</taxon>
        <taxon>Acetobacterales</taxon>
        <taxon>Acetobacteraceae</taxon>
        <taxon>Lichenicola</taxon>
    </lineage>
</organism>
<dbReference type="GO" id="GO:0008453">
    <property type="term" value="F:alanine-glyoxylate transaminase activity"/>
    <property type="evidence" value="ECO:0007669"/>
    <property type="project" value="TreeGrafter"/>
</dbReference>
<feature type="domain" description="Aminotransferase class V" evidence="8">
    <location>
        <begin position="23"/>
        <end position="336"/>
    </location>
</feature>
<accession>A0A6M8HXB6</accession>
<evidence type="ECO:0000259" key="8">
    <source>
        <dbReference type="Pfam" id="PF00266"/>
    </source>
</evidence>
<evidence type="ECO:0000256" key="6">
    <source>
        <dbReference type="PIRSR" id="PIRSR000524-1"/>
    </source>
</evidence>
<gene>
    <name evidence="9" type="ORF">HN018_20575</name>
</gene>
<keyword evidence="4 9" id="KW-0808">Transferase</keyword>